<dbReference type="Pfam" id="PF07859">
    <property type="entry name" value="Abhydrolase_3"/>
    <property type="match status" value="1"/>
</dbReference>
<dbReference type="InterPro" id="IPR013094">
    <property type="entry name" value="AB_hydrolase_3"/>
</dbReference>
<name>A0ABQ3ZUZ2_9ACTN</name>
<keyword evidence="1" id="KW-0378">Hydrolase</keyword>
<feature type="domain" description="Alpha/beta hydrolase fold-3" evidence="2">
    <location>
        <begin position="74"/>
        <end position="278"/>
    </location>
</feature>
<dbReference type="Proteomes" id="UP000603200">
    <property type="component" value="Unassembled WGS sequence"/>
</dbReference>
<dbReference type="EMBL" id="BOMN01000074">
    <property type="protein sequence ID" value="GIE22391.1"/>
    <property type="molecule type" value="Genomic_DNA"/>
</dbReference>
<organism evidence="3 4">
    <name type="scientific">Winogradskya humida</name>
    <dbReference type="NCBI Taxonomy" id="113566"/>
    <lineage>
        <taxon>Bacteria</taxon>
        <taxon>Bacillati</taxon>
        <taxon>Actinomycetota</taxon>
        <taxon>Actinomycetes</taxon>
        <taxon>Micromonosporales</taxon>
        <taxon>Micromonosporaceae</taxon>
        <taxon>Winogradskya</taxon>
    </lineage>
</organism>
<dbReference type="SUPFAM" id="SSF53474">
    <property type="entry name" value="alpha/beta-Hydrolases"/>
    <property type="match status" value="1"/>
</dbReference>
<dbReference type="PANTHER" id="PTHR48081">
    <property type="entry name" value="AB HYDROLASE SUPERFAMILY PROTEIN C4A8.06C"/>
    <property type="match status" value="1"/>
</dbReference>
<dbReference type="PANTHER" id="PTHR48081:SF8">
    <property type="entry name" value="ALPHA_BETA HYDROLASE FOLD-3 DOMAIN-CONTAINING PROTEIN-RELATED"/>
    <property type="match status" value="1"/>
</dbReference>
<accession>A0ABQ3ZUZ2</accession>
<evidence type="ECO:0000256" key="1">
    <source>
        <dbReference type="ARBA" id="ARBA00022801"/>
    </source>
</evidence>
<evidence type="ECO:0000313" key="4">
    <source>
        <dbReference type="Proteomes" id="UP000603200"/>
    </source>
</evidence>
<dbReference type="InterPro" id="IPR029058">
    <property type="entry name" value="AB_hydrolase_fold"/>
</dbReference>
<keyword evidence="4" id="KW-1185">Reference proteome</keyword>
<dbReference type="Gene3D" id="3.40.50.1820">
    <property type="entry name" value="alpha/beta hydrolase"/>
    <property type="match status" value="1"/>
</dbReference>
<proteinExistence type="predicted"/>
<comment type="caution">
    <text evidence="3">The sequence shown here is derived from an EMBL/GenBank/DDBJ whole genome shotgun (WGS) entry which is preliminary data.</text>
</comment>
<dbReference type="RefSeq" id="WP_203839484.1">
    <property type="nucleotide sequence ID" value="NZ_BAAATV010000042.1"/>
</dbReference>
<evidence type="ECO:0000259" key="2">
    <source>
        <dbReference type="Pfam" id="PF07859"/>
    </source>
</evidence>
<dbReference type="InterPro" id="IPR050300">
    <property type="entry name" value="GDXG_lipolytic_enzyme"/>
</dbReference>
<protein>
    <submittedName>
        <fullName evidence="3">Acetylhydrolase</fullName>
    </submittedName>
</protein>
<reference evidence="3 4" key="1">
    <citation type="submission" date="2021-01" db="EMBL/GenBank/DDBJ databases">
        <title>Whole genome shotgun sequence of Actinoplanes humidus NBRC 14915.</title>
        <authorList>
            <person name="Komaki H."/>
            <person name="Tamura T."/>
        </authorList>
    </citation>
    <scope>NUCLEOTIDE SEQUENCE [LARGE SCALE GENOMIC DNA]</scope>
    <source>
        <strain evidence="3 4">NBRC 14915</strain>
    </source>
</reference>
<sequence>MQKIRDDVRAVLGYLESSPGIETLEVDAARAGLIASAGPADLPYVPTPIVRDLDGPVPARLYDPRETPEDGPVVVWFHGGGFVTGGIETHQAFAADVARGLGLPVVLVDYRLAPEAPFPAAHDDAQAMARWVASGPAELGFEVDGLVLGGDSAGGTLAIATAMALRDEPAEVPVLAHLAIYPATDETDTAYPSRAEFAEGYLLTGAGRAWYRRHLRPDPEDLRSSPVRGELAGMPPGVVLTAGLDPVRDEGRAYAQALIGAGVPTTFVEAAGVIHAFVLMRKVLPSVREDLDRAFGALRAYL</sequence>
<evidence type="ECO:0000313" key="3">
    <source>
        <dbReference type="EMBL" id="GIE22391.1"/>
    </source>
</evidence>
<gene>
    <name evidence="3" type="ORF">Ahu01nite_054930</name>
</gene>